<dbReference type="CDD" id="cd05930">
    <property type="entry name" value="A_NRPS"/>
    <property type="match status" value="1"/>
</dbReference>
<dbReference type="InterPro" id="IPR042099">
    <property type="entry name" value="ANL_N_sf"/>
</dbReference>
<dbReference type="EMBL" id="JAVHUY010000009">
    <property type="protein sequence ID" value="MDQ7905165.1"/>
    <property type="molecule type" value="Genomic_DNA"/>
</dbReference>
<dbReference type="Gene3D" id="3.30.300.30">
    <property type="match status" value="1"/>
</dbReference>
<dbReference type="PROSITE" id="PS00012">
    <property type="entry name" value="PHOSPHOPANTETHEINE"/>
    <property type="match status" value="1"/>
</dbReference>
<accession>A0ABU0ZFV9</accession>
<organism evidence="6 7">
    <name type="scientific">Phytohabitans maris</name>
    <dbReference type="NCBI Taxonomy" id="3071409"/>
    <lineage>
        <taxon>Bacteria</taxon>
        <taxon>Bacillati</taxon>
        <taxon>Actinomycetota</taxon>
        <taxon>Actinomycetes</taxon>
        <taxon>Micromonosporales</taxon>
        <taxon>Micromonosporaceae</taxon>
    </lineage>
</organism>
<dbReference type="InterPro" id="IPR001242">
    <property type="entry name" value="Condensation_dom"/>
</dbReference>
<dbReference type="InterPro" id="IPR009081">
    <property type="entry name" value="PP-bd_ACP"/>
</dbReference>
<proteinExistence type="predicted"/>
<comment type="caution">
    <text evidence="6">The sequence shown here is derived from an EMBL/GenBank/DDBJ whole genome shotgun (WGS) entry which is preliminary data.</text>
</comment>
<comment type="cofactor">
    <cofactor evidence="1">
        <name>pantetheine 4'-phosphate</name>
        <dbReference type="ChEBI" id="CHEBI:47942"/>
    </cofactor>
</comment>
<name>A0ABU0ZFV9_9ACTN</name>
<dbReference type="InterPro" id="IPR045851">
    <property type="entry name" value="AMP-bd_C_sf"/>
</dbReference>
<dbReference type="Gene3D" id="3.40.50.1820">
    <property type="entry name" value="alpha/beta hydrolase"/>
    <property type="match status" value="1"/>
</dbReference>
<dbReference type="NCBIfam" id="TIGR01733">
    <property type="entry name" value="AA-adenyl-dom"/>
    <property type="match status" value="1"/>
</dbReference>
<dbReference type="PANTHER" id="PTHR45527">
    <property type="entry name" value="NONRIBOSOMAL PEPTIDE SYNTHETASE"/>
    <property type="match status" value="1"/>
</dbReference>
<protein>
    <submittedName>
        <fullName evidence="6">Amino acid adenylation domain-containing protein</fullName>
    </submittedName>
</protein>
<evidence type="ECO:0000259" key="5">
    <source>
        <dbReference type="PROSITE" id="PS50075"/>
    </source>
</evidence>
<dbReference type="InterPro" id="IPR010071">
    <property type="entry name" value="AA_adenyl_dom"/>
</dbReference>
<evidence type="ECO:0000256" key="2">
    <source>
        <dbReference type="ARBA" id="ARBA00022450"/>
    </source>
</evidence>
<dbReference type="CDD" id="cd19531">
    <property type="entry name" value="LCL_NRPS-like"/>
    <property type="match status" value="1"/>
</dbReference>
<dbReference type="Pfam" id="PF13193">
    <property type="entry name" value="AMP-binding_C"/>
    <property type="match status" value="1"/>
</dbReference>
<keyword evidence="2" id="KW-0596">Phosphopantetheine</keyword>
<dbReference type="SMART" id="SM00823">
    <property type="entry name" value="PKS_PP"/>
    <property type="match status" value="1"/>
</dbReference>
<dbReference type="SUPFAM" id="SSF56801">
    <property type="entry name" value="Acetyl-CoA synthetase-like"/>
    <property type="match status" value="1"/>
</dbReference>
<sequence>MTVAGGPARLTPAQQALLARRLRGGGSPAAAPRPDPDAPTPARAPLSFAQERLWVHDRLYPESVLYATGIALRVEAPLDPELVAEAMRRLRARHEVLRTRFVERDGTVWQIVTDEDPPLRVDDLRGVPEAEAEARVREVLRDDHSRGYDLRTGPMTRGRLIRLPGDRTVLSFATHHIAADAWSFEIARTELGDCYAALAAGRPYDPPPPARQYRDIAVAERRAWPPERLRAVAGDRADALRDAPARLDLPTGRPRENGRGSGDVLVDGPLPAALVEPARALAAATRSTLLAPLLAAYTLVLHRFSGGDDLLVGMPTAGRTDPAAAGLIGFFSNNVIVRLRVDPGATLRDLVLAARRESLTALGHQELPFDRLTDALRDGRPAGRLPFHASFSTFRTEPARETFAGHPASTVDVDVAHEPFDLALNVVDEGGTCTAIWSWDGTRFGRDAVARFAAAYRRALAALADPDRPVADADLLDPAERERVLYAWNDTAAGHEPEFRAHALVEARAAADPDGVAVRWTGGALTYGDLDRRANRLARALASRGAGPGTCVGVALPRGPERIVALLAVLKSGAAVLVLDPNAPAQRRAGQIADAGAVLTLATAADTETGPDVPDTPLEVALHPRSAAYLVSTSGSTGVPKAVVNTHAGLSNVLRTAAGLIRLGPGDRVLHQAAGGFDIALEEVFLALTSGATVVPALDGADPGGLLDTIATHRVTVVDVVPSMLRALLDQPDLSGCAAVRTVVVGAEALPRELVRRCHSRLGVPLLNSYGPSEAAIAVTYHPIPADATTVHIGRPIANTTMYVLDARMRPVPPGAVAELYLGGVQLARGYHGRPGLTADRFVPDPYGPAGARLYRTGDLGRQHDDGAVEFVGRADDQIKIRGYRVEPGEVEAVLAGCPGVTGAAVVAVPRGGTHQLAGFLLGDADPDDVRAHCRGRLPAPMVPDRLIPVPAFPITPNGKVDRAALRRRAAAAPEPPVGAGRPPRDAVEETLARIWAAALGRETVGVHDDFFDLGGNSLLAIRVATGAREIGYDLPPATLFETPTVAALAARLRSTSDRSTSRTSLVTLRREGLGAPIVLVHPVGGSVFGYRELAARLTGHPVHALASAPGPVPDVGAMADRYLAELIAFGPDAPGVLAGWSMGGVVALELARRMRERTGTTLPVVAIDSGLPDELVALDGPYSTLQSFVYDLARLLGAEPPVLPPDAGARPVDEALAEVLRHLPDTGLTADVLAERWATFAGNDRALRAFRPRPHPGPVHLVVAGDHRPDLDRWRALSGSLHVSRAGTDHYDVVSGPGAELTARLIRAVAAGREP</sequence>
<dbReference type="Pfam" id="PF00501">
    <property type="entry name" value="AMP-binding"/>
    <property type="match status" value="1"/>
</dbReference>
<dbReference type="SUPFAM" id="SSF52777">
    <property type="entry name" value="CoA-dependent acyltransferases"/>
    <property type="match status" value="2"/>
</dbReference>
<evidence type="ECO:0000313" key="7">
    <source>
        <dbReference type="Proteomes" id="UP001230908"/>
    </source>
</evidence>
<gene>
    <name evidence="6" type="ORF">RB614_11590</name>
</gene>
<dbReference type="InterPro" id="IPR000873">
    <property type="entry name" value="AMP-dep_synth/lig_dom"/>
</dbReference>
<dbReference type="Pfam" id="PF00550">
    <property type="entry name" value="PP-binding"/>
    <property type="match status" value="1"/>
</dbReference>
<keyword evidence="3" id="KW-0597">Phosphoprotein</keyword>
<dbReference type="SUPFAM" id="SSF53474">
    <property type="entry name" value="alpha/beta-Hydrolases"/>
    <property type="match status" value="1"/>
</dbReference>
<dbReference type="InterPro" id="IPR001031">
    <property type="entry name" value="Thioesterase"/>
</dbReference>
<dbReference type="Pfam" id="PF00668">
    <property type="entry name" value="Condensation"/>
    <property type="match status" value="1"/>
</dbReference>
<evidence type="ECO:0000256" key="3">
    <source>
        <dbReference type="ARBA" id="ARBA00022553"/>
    </source>
</evidence>
<dbReference type="PROSITE" id="PS50075">
    <property type="entry name" value="CARRIER"/>
    <property type="match status" value="1"/>
</dbReference>
<dbReference type="InterPro" id="IPR029058">
    <property type="entry name" value="AB_hydrolase_fold"/>
</dbReference>
<dbReference type="SUPFAM" id="SSF47336">
    <property type="entry name" value="ACP-like"/>
    <property type="match status" value="1"/>
</dbReference>
<evidence type="ECO:0000256" key="1">
    <source>
        <dbReference type="ARBA" id="ARBA00001957"/>
    </source>
</evidence>
<dbReference type="InterPro" id="IPR025110">
    <property type="entry name" value="AMP-bd_C"/>
</dbReference>
<reference evidence="6 7" key="1">
    <citation type="submission" date="2023-08" db="EMBL/GenBank/DDBJ databases">
        <title>Phytohabitans sansha sp. nov., isolated from marine sediment.</title>
        <authorList>
            <person name="Zhao Y."/>
            <person name="Yi K."/>
        </authorList>
    </citation>
    <scope>NUCLEOTIDE SEQUENCE [LARGE SCALE GENOMIC DNA]</scope>
    <source>
        <strain evidence="6 7">ZYX-F-186</strain>
    </source>
</reference>
<dbReference type="RefSeq" id="WP_308712438.1">
    <property type="nucleotide sequence ID" value="NZ_JAVHUY010000009.1"/>
</dbReference>
<dbReference type="Proteomes" id="UP001230908">
    <property type="component" value="Unassembled WGS sequence"/>
</dbReference>
<feature type="region of interest" description="Disordered" evidence="4">
    <location>
        <begin position="21"/>
        <end position="43"/>
    </location>
</feature>
<dbReference type="Gene3D" id="1.10.1200.10">
    <property type="entry name" value="ACP-like"/>
    <property type="match status" value="1"/>
</dbReference>
<dbReference type="PANTHER" id="PTHR45527:SF1">
    <property type="entry name" value="FATTY ACID SYNTHASE"/>
    <property type="match status" value="1"/>
</dbReference>
<dbReference type="InterPro" id="IPR023213">
    <property type="entry name" value="CAT-like_dom_sf"/>
</dbReference>
<evidence type="ECO:0000256" key="4">
    <source>
        <dbReference type="SAM" id="MobiDB-lite"/>
    </source>
</evidence>
<dbReference type="Gene3D" id="3.40.50.12780">
    <property type="entry name" value="N-terminal domain of ligase-like"/>
    <property type="match status" value="1"/>
</dbReference>
<keyword evidence="7" id="KW-1185">Reference proteome</keyword>
<evidence type="ECO:0000313" key="6">
    <source>
        <dbReference type="EMBL" id="MDQ7905165.1"/>
    </source>
</evidence>
<dbReference type="InterPro" id="IPR020806">
    <property type="entry name" value="PKS_PP-bd"/>
</dbReference>
<dbReference type="Gene3D" id="3.30.559.10">
    <property type="entry name" value="Chloramphenicol acetyltransferase-like domain"/>
    <property type="match status" value="1"/>
</dbReference>
<dbReference type="InterPro" id="IPR036736">
    <property type="entry name" value="ACP-like_sf"/>
</dbReference>
<feature type="domain" description="Carrier" evidence="5">
    <location>
        <begin position="983"/>
        <end position="1057"/>
    </location>
</feature>
<dbReference type="Gene3D" id="3.30.559.30">
    <property type="entry name" value="Nonribosomal peptide synthetase, condensation domain"/>
    <property type="match status" value="1"/>
</dbReference>
<dbReference type="InterPro" id="IPR006162">
    <property type="entry name" value="Ppantetheine_attach_site"/>
</dbReference>
<dbReference type="Pfam" id="PF00975">
    <property type="entry name" value="Thioesterase"/>
    <property type="match status" value="1"/>
</dbReference>